<evidence type="ECO:0000256" key="4">
    <source>
        <dbReference type="ARBA" id="ARBA00023242"/>
    </source>
</evidence>
<evidence type="ECO:0000256" key="5">
    <source>
        <dbReference type="PIRNR" id="PIRNR017302"/>
    </source>
</evidence>
<dbReference type="PIRSF" id="PIRSF017302">
    <property type="entry name" value="Gltscr2"/>
    <property type="match status" value="1"/>
</dbReference>
<feature type="compositionally biased region" description="Basic and acidic residues" evidence="6">
    <location>
        <begin position="134"/>
        <end position="143"/>
    </location>
</feature>
<feature type="compositionally biased region" description="Low complexity" evidence="6">
    <location>
        <begin position="1"/>
        <end position="13"/>
    </location>
</feature>
<accession>A0A5C3L858</accession>
<feature type="compositionally biased region" description="Low complexity" evidence="6">
    <location>
        <begin position="21"/>
        <end position="30"/>
    </location>
</feature>
<dbReference type="GO" id="GO:0000027">
    <property type="term" value="P:ribosomal large subunit assembly"/>
    <property type="evidence" value="ECO:0007669"/>
    <property type="project" value="UniProtKB-UniRule"/>
</dbReference>
<keyword evidence="8" id="KW-1185">Reference proteome</keyword>
<dbReference type="PANTHER" id="PTHR14211">
    <property type="entry name" value="GLIOMA SUPPRESSOR CANDIDATE REGION GENE 2"/>
    <property type="match status" value="1"/>
</dbReference>
<dbReference type="Proteomes" id="UP000307440">
    <property type="component" value="Unassembled WGS sequence"/>
</dbReference>
<dbReference type="GO" id="GO:0006364">
    <property type="term" value="P:rRNA processing"/>
    <property type="evidence" value="ECO:0007669"/>
    <property type="project" value="TreeGrafter"/>
</dbReference>
<dbReference type="OrthoDB" id="5072at2759"/>
<dbReference type="PANTHER" id="PTHR14211:SF7">
    <property type="entry name" value="RIBOSOME BIOGENESIS PROTEIN NOP53"/>
    <property type="match status" value="1"/>
</dbReference>
<protein>
    <recommendedName>
        <fullName evidence="2 5">Ribosome biogenesis protein NOP53</fullName>
    </recommendedName>
</protein>
<dbReference type="AlphaFoldDB" id="A0A5C3L858"/>
<dbReference type="STRING" id="230819.A0A5C3L858"/>
<feature type="region of interest" description="Disordered" evidence="6">
    <location>
        <begin position="295"/>
        <end position="317"/>
    </location>
</feature>
<feature type="region of interest" description="Disordered" evidence="6">
    <location>
        <begin position="1"/>
        <end position="49"/>
    </location>
</feature>
<dbReference type="GO" id="GO:0005654">
    <property type="term" value="C:nucleoplasm"/>
    <property type="evidence" value="ECO:0007669"/>
    <property type="project" value="UniProtKB-SubCell"/>
</dbReference>
<feature type="compositionally biased region" description="Low complexity" evidence="6">
    <location>
        <begin position="117"/>
        <end position="127"/>
    </location>
</feature>
<name>A0A5C3L858_COPMA</name>
<dbReference type="GO" id="GO:0008097">
    <property type="term" value="F:5S rRNA binding"/>
    <property type="evidence" value="ECO:0007669"/>
    <property type="project" value="TreeGrafter"/>
</dbReference>
<evidence type="ECO:0000256" key="2">
    <source>
        <dbReference type="ARBA" id="ARBA00018339"/>
    </source>
</evidence>
<keyword evidence="3 5" id="KW-0690">Ribosome biogenesis</keyword>
<keyword evidence="4 5" id="KW-0539">Nucleus</keyword>
<dbReference type="EMBL" id="ML210157">
    <property type="protein sequence ID" value="TFK28246.1"/>
    <property type="molecule type" value="Genomic_DNA"/>
</dbReference>
<reference evidence="7 8" key="1">
    <citation type="journal article" date="2019" name="Nat. Ecol. Evol.">
        <title>Megaphylogeny resolves global patterns of mushroom evolution.</title>
        <authorList>
            <person name="Varga T."/>
            <person name="Krizsan K."/>
            <person name="Foldi C."/>
            <person name="Dima B."/>
            <person name="Sanchez-Garcia M."/>
            <person name="Sanchez-Ramirez S."/>
            <person name="Szollosi G.J."/>
            <person name="Szarkandi J.G."/>
            <person name="Papp V."/>
            <person name="Albert L."/>
            <person name="Andreopoulos W."/>
            <person name="Angelini C."/>
            <person name="Antonin V."/>
            <person name="Barry K.W."/>
            <person name="Bougher N.L."/>
            <person name="Buchanan P."/>
            <person name="Buyck B."/>
            <person name="Bense V."/>
            <person name="Catcheside P."/>
            <person name="Chovatia M."/>
            <person name="Cooper J."/>
            <person name="Damon W."/>
            <person name="Desjardin D."/>
            <person name="Finy P."/>
            <person name="Geml J."/>
            <person name="Haridas S."/>
            <person name="Hughes K."/>
            <person name="Justo A."/>
            <person name="Karasinski D."/>
            <person name="Kautmanova I."/>
            <person name="Kiss B."/>
            <person name="Kocsube S."/>
            <person name="Kotiranta H."/>
            <person name="LaButti K.M."/>
            <person name="Lechner B.E."/>
            <person name="Liimatainen K."/>
            <person name="Lipzen A."/>
            <person name="Lukacs Z."/>
            <person name="Mihaltcheva S."/>
            <person name="Morgado L.N."/>
            <person name="Niskanen T."/>
            <person name="Noordeloos M.E."/>
            <person name="Ohm R.A."/>
            <person name="Ortiz-Santana B."/>
            <person name="Ovrebo C."/>
            <person name="Racz N."/>
            <person name="Riley R."/>
            <person name="Savchenko A."/>
            <person name="Shiryaev A."/>
            <person name="Soop K."/>
            <person name="Spirin V."/>
            <person name="Szebenyi C."/>
            <person name="Tomsovsky M."/>
            <person name="Tulloss R.E."/>
            <person name="Uehling J."/>
            <person name="Grigoriev I.V."/>
            <person name="Vagvolgyi C."/>
            <person name="Papp T."/>
            <person name="Martin F.M."/>
            <person name="Miettinen O."/>
            <person name="Hibbett D.S."/>
            <person name="Nagy L.G."/>
        </authorList>
    </citation>
    <scope>NUCLEOTIDE SEQUENCE [LARGE SCALE GENOMIC DNA]</scope>
    <source>
        <strain evidence="7 8">CBS 121175</strain>
    </source>
</reference>
<dbReference type="GO" id="GO:0005730">
    <property type="term" value="C:nucleolus"/>
    <property type="evidence" value="ECO:0007669"/>
    <property type="project" value="UniProtKB-SubCell"/>
</dbReference>
<proteinExistence type="inferred from homology"/>
<sequence>MAKASTSKTQAAKATKDTTTKKSSGSSIGAPAQHNQTSRKGKKAWRKNVDIEEVEKGLEEIRTEERVVGTALHKAKDSDLFQIDVKGDDSVRHYAPKFSSSQLTSAKILAQRSAVPAVVSRTTTSSSQKRKAGLSREEKDRLLKIAKRSRKGPFNSTADPAELESGASIVGLSEAVKQSGSYDAWTEEPEPEAIPDGLETVQKKKIRAPSTSKPRDNIEIPAVTRPHQGSSYNPPVEAHQELLLQASVLEAKKIADLARQAEVKLKMDSAKHDADEPYDITVPTGMKLDYPVEDAELSGEEEAAAPSTFKQPKMKTAAQKNKAARVLAEKRDLEDKKARKKLLASIEMAKTIRKTNAKLLTEREALRIEKHRQLQEKLRRAGLTGQKLGKHKVPVSQVEVQLGEDLSESLRGLKPEGNLFRDRFQSLQQRALVEPRNLVLPKRRKTRIVEYEKHAWKNFDREFNP</sequence>
<feature type="region of interest" description="Disordered" evidence="6">
    <location>
        <begin position="181"/>
        <end position="234"/>
    </location>
</feature>
<evidence type="ECO:0000256" key="6">
    <source>
        <dbReference type="SAM" id="MobiDB-lite"/>
    </source>
</evidence>
<feature type="region of interest" description="Disordered" evidence="6">
    <location>
        <begin position="266"/>
        <end position="285"/>
    </location>
</feature>
<evidence type="ECO:0000313" key="7">
    <source>
        <dbReference type="EMBL" id="TFK28246.1"/>
    </source>
</evidence>
<comment type="subcellular location">
    <subcellularLocation>
        <location evidence="5">Nucleus</location>
        <location evidence="5">Nucleolus</location>
    </subcellularLocation>
    <subcellularLocation>
        <location evidence="5">Nucleus</location>
        <location evidence="5">Nucleoplasm</location>
    </subcellularLocation>
</comment>
<gene>
    <name evidence="7" type="ORF">FA15DRAFT_612298</name>
</gene>
<feature type="compositionally biased region" description="Basic residues" evidence="6">
    <location>
        <begin position="37"/>
        <end position="46"/>
    </location>
</feature>
<feature type="compositionally biased region" description="Basic and acidic residues" evidence="6">
    <location>
        <begin position="266"/>
        <end position="275"/>
    </location>
</feature>
<feature type="region of interest" description="Disordered" evidence="6">
    <location>
        <begin position="117"/>
        <end position="166"/>
    </location>
</feature>
<evidence type="ECO:0000313" key="8">
    <source>
        <dbReference type="Proteomes" id="UP000307440"/>
    </source>
</evidence>
<comment type="similarity">
    <text evidence="1 5">Belongs to the NOP53 family.</text>
</comment>
<organism evidence="7 8">
    <name type="scientific">Coprinopsis marcescibilis</name>
    <name type="common">Agaric fungus</name>
    <name type="synonym">Psathyrella marcescibilis</name>
    <dbReference type="NCBI Taxonomy" id="230819"/>
    <lineage>
        <taxon>Eukaryota</taxon>
        <taxon>Fungi</taxon>
        <taxon>Dikarya</taxon>
        <taxon>Basidiomycota</taxon>
        <taxon>Agaricomycotina</taxon>
        <taxon>Agaricomycetes</taxon>
        <taxon>Agaricomycetidae</taxon>
        <taxon>Agaricales</taxon>
        <taxon>Agaricineae</taxon>
        <taxon>Psathyrellaceae</taxon>
        <taxon>Coprinopsis</taxon>
    </lineage>
</organism>
<comment type="function">
    <text evidence="5">May play a role in ribosome biogenesis.</text>
</comment>
<dbReference type="InterPro" id="IPR011687">
    <property type="entry name" value="Nop53/GLTSCR2"/>
</dbReference>
<evidence type="ECO:0000256" key="3">
    <source>
        <dbReference type="ARBA" id="ARBA00022517"/>
    </source>
</evidence>
<dbReference type="Pfam" id="PF07767">
    <property type="entry name" value="Nop53"/>
    <property type="match status" value="1"/>
</dbReference>
<evidence type="ECO:0000256" key="1">
    <source>
        <dbReference type="ARBA" id="ARBA00008838"/>
    </source>
</evidence>